<sequence length="81" mass="9145">MQSSTERENTLPNPSQFARTKIGSLPTKPAQKNPSVSRQNDLAQAGRSMFERIGHTRSDLARVKGGDLRDQLDQRRLQLKQ</sequence>
<evidence type="ECO:0000256" key="1">
    <source>
        <dbReference type="SAM" id="MobiDB-lite"/>
    </source>
</evidence>
<evidence type="ECO:0000313" key="2">
    <source>
        <dbReference type="EMBL" id="PON91612.1"/>
    </source>
</evidence>
<keyword evidence="3" id="KW-1185">Reference proteome</keyword>
<dbReference type="Proteomes" id="UP000237000">
    <property type="component" value="Unassembled WGS sequence"/>
</dbReference>
<reference evidence="3" key="1">
    <citation type="submission" date="2016-06" db="EMBL/GenBank/DDBJ databases">
        <title>Parallel loss of symbiosis genes in relatives of nitrogen-fixing non-legume Parasponia.</title>
        <authorList>
            <person name="Van Velzen R."/>
            <person name="Holmer R."/>
            <person name="Bu F."/>
            <person name="Rutten L."/>
            <person name="Van Zeijl A."/>
            <person name="Liu W."/>
            <person name="Santuari L."/>
            <person name="Cao Q."/>
            <person name="Sharma T."/>
            <person name="Shen D."/>
            <person name="Roswanjaya Y."/>
            <person name="Wardhani T."/>
            <person name="Kalhor M.S."/>
            <person name="Jansen J."/>
            <person name="Van den Hoogen J."/>
            <person name="Gungor B."/>
            <person name="Hartog M."/>
            <person name="Hontelez J."/>
            <person name="Verver J."/>
            <person name="Yang W.-C."/>
            <person name="Schijlen E."/>
            <person name="Repin R."/>
            <person name="Schilthuizen M."/>
            <person name="Schranz E."/>
            <person name="Heidstra R."/>
            <person name="Miyata K."/>
            <person name="Fedorova E."/>
            <person name="Kohlen W."/>
            <person name="Bisseling T."/>
            <person name="Smit S."/>
            <person name="Geurts R."/>
        </authorList>
    </citation>
    <scope>NUCLEOTIDE SEQUENCE [LARGE SCALE GENOMIC DNA]</scope>
    <source>
        <strain evidence="3">cv. RG33-2</strain>
    </source>
</reference>
<dbReference type="EMBL" id="JXTC01000073">
    <property type="protein sequence ID" value="PON91612.1"/>
    <property type="molecule type" value="Genomic_DNA"/>
</dbReference>
<dbReference type="InParanoid" id="A0A2P5F1E7"/>
<evidence type="ECO:0000313" key="3">
    <source>
        <dbReference type="Proteomes" id="UP000237000"/>
    </source>
</evidence>
<feature type="compositionally biased region" description="Polar residues" evidence="1">
    <location>
        <begin position="30"/>
        <end position="42"/>
    </location>
</feature>
<gene>
    <name evidence="2" type="ORF">TorRG33x02_126510</name>
</gene>
<feature type="region of interest" description="Disordered" evidence="1">
    <location>
        <begin position="1"/>
        <end position="47"/>
    </location>
</feature>
<comment type="caution">
    <text evidence="2">The sequence shown here is derived from an EMBL/GenBank/DDBJ whole genome shotgun (WGS) entry which is preliminary data.</text>
</comment>
<proteinExistence type="predicted"/>
<protein>
    <submittedName>
        <fullName evidence="2">Uncharacterized protein</fullName>
    </submittedName>
</protein>
<dbReference type="AlphaFoldDB" id="A0A2P5F1E7"/>
<organism evidence="2 3">
    <name type="scientific">Trema orientale</name>
    <name type="common">Charcoal tree</name>
    <name type="synonym">Celtis orientalis</name>
    <dbReference type="NCBI Taxonomy" id="63057"/>
    <lineage>
        <taxon>Eukaryota</taxon>
        <taxon>Viridiplantae</taxon>
        <taxon>Streptophyta</taxon>
        <taxon>Embryophyta</taxon>
        <taxon>Tracheophyta</taxon>
        <taxon>Spermatophyta</taxon>
        <taxon>Magnoliopsida</taxon>
        <taxon>eudicotyledons</taxon>
        <taxon>Gunneridae</taxon>
        <taxon>Pentapetalae</taxon>
        <taxon>rosids</taxon>
        <taxon>fabids</taxon>
        <taxon>Rosales</taxon>
        <taxon>Cannabaceae</taxon>
        <taxon>Trema</taxon>
    </lineage>
</organism>
<name>A0A2P5F1E7_TREOI</name>
<accession>A0A2P5F1E7</accession>